<dbReference type="GO" id="GO:0006310">
    <property type="term" value="P:DNA recombination"/>
    <property type="evidence" value="ECO:0007669"/>
    <property type="project" value="UniProtKB-KW"/>
</dbReference>
<dbReference type="NCBIfam" id="NF040570">
    <property type="entry name" value="guided_TnpB"/>
    <property type="match status" value="1"/>
</dbReference>
<evidence type="ECO:0000256" key="6">
    <source>
        <dbReference type="ARBA" id="ARBA00023172"/>
    </source>
</evidence>
<name>A0A2T3G2Y9_9FIRM</name>
<dbReference type="RefSeq" id="WP_107029641.1">
    <property type="nucleotide sequence ID" value="NZ_PYLQ01000006.1"/>
</dbReference>
<keyword evidence="12" id="KW-1185">Reference proteome</keyword>
<dbReference type="Pfam" id="PF12323">
    <property type="entry name" value="HTH_OrfB_IS605"/>
    <property type="match status" value="1"/>
</dbReference>
<keyword evidence="5" id="KW-0238">DNA-binding</keyword>
<feature type="domain" description="Probable transposase IS891/IS1136/IS1341" evidence="8">
    <location>
        <begin position="174"/>
        <end position="290"/>
    </location>
</feature>
<evidence type="ECO:0000313" key="11">
    <source>
        <dbReference type="EMBL" id="PST41889.1"/>
    </source>
</evidence>
<dbReference type="GO" id="GO:0003677">
    <property type="term" value="F:DNA binding"/>
    <property type="evidence" value="ECO:0007669"/>
    <property type="project" value="UniProtKB-KW"/>
</dbReference>
<comment type="caution">
    <text evidence="11">The sequence shown here is derived from an EMBL/GenBank/DDBJ whole genome shotgun (WGS) entry which is preliminary data.</text>
</comment>
<dbReference type="EMBL" id="PYLQ01000006">
    <property type="protein sequence ID" value="PST41889.1"/>
    <property type="molecule type" value="Genomic_DNA"/>
</dbReference>
<gene>
    <name evidence="11" type="ORF">C7U54_06005</name>
</gene>
<feature type="region of interest" description="Disordered" evidence="7">
    <location>
        <begin position="222"/>
        <end position="243"/>
    </location>
</feature>
<dbReference type="Proteomes" id="UP000240974">
    <property type="component" value="Unassembled WGS sequence"/>
</dbReference>
<keyword evidence="3" id="KW-0479">Metal-binding</keyword>
<dbReference type="Pfam" id="PF07282">
    <property type="entry name" value="Cas12f1-like_TNB"/>
    <property type="match status" value="1"/>
</dbReference>
<evidence type="ECO:0000256" key="7">
    <source>
        <dbReference type="SAM" id="MobiDB-lite"/>
    </source>
</evidence>
<reference evidence="11 12" key="1">
    <citation type="journal article" date="2019" name="Int. J. Syst. Evol. Microbiol.">
        <title>Faecalibacillus intestinalis gen. nov., sp. nov. and Faecalibacillus faecis sp. nov., isolated from human faeces.</title>
        <authorList>
            <person name="Seo B."/>
            <person name="Jeon K."/>
            <person name="Baek I."/>
            <person name="Lee Y.M."/>
            <person name="Baek K."/>
            <person name="Ko G."/>
        </authorList>
    </citation>
    <scope>NUCLEOTIDE SEQUENCE [LARGE SCALE GENOMIC DNA]</scope>
    <source>
        <strain evidence="11 12">SNUG30099</strain>
    </source>
</reference>
<evidence type="ECO:0000256" key="2">
    <source>
        <dbReference type="ARBA" id="ARBA00022578"/>
    </source>
</evidence>
<evidence type="ECO:0000256" key="5">
    <source>
        <dbReference type="ARBA" id="ARBA00023125"/>
    </source>
</evidence>
<evidence type="ECO:0000256" key="4">
    <source>
        <dbReference type="ARBA" id="ARBA00022833"/>
    </source>
</evidence>
<dbReference type="GO" id="GO:0046872">
    <property type="term" value="F:metal ion binding"/>
    <property type="evidence" value="ECO:0007669"/>
    <property type="project" value="UniProtKB-KW"/>
</dbReference>
<comment type="similarity">
    <text evidence="1">In the C-terminal section; belongs to the transposase 35 family.</text>
</comment>
<evidence type="ECO:0000313" key="12">
    <source>
        <dbReference type="Proteomes" id="UP000240974"/>
    </source>
</evidence>
<proteinExistence type="inferred from homology"/>
<evidence type="ECO:0000256" key="1">
    <source>
        <dbReference type="ARBA" id="ARBA00008761"/>
    </source>
</evidence>
<sequence>MSKANKSNKAIKYRLYPNDEQKVMFAKTFGCCRFVYNQLLALQKQRYKDGESHLSKLKSNEFATRTLKKDYDFLKEIDKFAVSNAVFHLADAYDRFFKKQNHFPKFKSKRKSKKSYTTNFTNNNILIGKNVIKLPKVGMVKAVIHKLPKDDWKLKSVTVSQDSVGNYFASVLFEYEQEDIPSVSKSSTNAIGLDYKSDGLYMDSNGNKAGVHKYYRESHKKLAKEQRRLSRKAGSKKNETKSSNYFKQMRKVNRIYRKIANQRLDSLHKKSTEIANQYDIVCVEDLDMKAIGNKGFGNGKATFDNGYGMFLNMLEYKLKERGKYFVKVDKWYPSSQICHCCGSVKKLDLKDRFYTCDCGYTGDRDHNAAINILTEGLRILQSL</sequence>
<dbReference type="InterPro" id="IPR021027">
    <property type="entry name" value="Transposase_put_HTH"/>
</dbReference>
<keyword evidence="2" id="KW-0815">Transposition</keyword>
<evidence type="ECO:0000259" key="9">
    <source>
        <dbReference type="Pfam" id="PF07282"/>
    </source>
</evidence>
<dbReference type="AlphaFoldDB" id="A0A2T3G2Y9"/>
<evidence type="ECO:0000259" key="8">
    <source>
        <dbReference type="Pfam" id="PF01385"/>
    </source>
</evidence>
<keyword evidence="6" id="KW-0233">DNA recombination</keyword>
<dbReference type="InterPro" id="IPR001959">
    <property type="entry name" value="Transposase"/>
</dbReference>
<feature type="domain" description="Transposase putative helix-turn-helix" evidence="10">
    <location>
        <begin position="8"/>
        <end position="50"/>
    </location>
</feature>
<dbReference type="GO" id="GO:0032196">
    <property type="term" value="P:transposition"/>
    <property type="evidence" value="ECO:0007669"/>
    <property type="project" value="UniProtKB-KW"/>
</dbReference>
<protein>
    <submittedName>
        <fullName evidence="11">Transposase</fullName>
    </submittedName>
</protein>
<feature type="domain" description="Cas12f1-like TNB" evidence="9">
    <location>
        <begin position="307"/>
        <end position="372"/>
    </location>
</feature>
<keyword evidence="4" id="KW-0862">Zinc</keyword>
<evidence type="ECO:0000256" key="3">
    <source>
        <dbReference type="ARBA" id="ARBA00022723"/>
    </source>
</evidence>
<organism evidence="11 12">
    <name type="scientific">Faecalibacillus intestinalis</name>
    <dbReference type="NCBI Taxonomy" id="1982626"/>
    <lineage>
        <taxon>Bacteria</taxon>
        <taxon>Bacillati</taxon>
        <taxon>Bacillota</taxon>
        <taxon>Erysipelotrichia</taxon>
        <taxon>Erysipelotrichales</taxon>
        <taxon>Coprobacillaceae</taxon>
        <taxon>Faecalibacillus</taxon>
    </lineage>
</organism>
<dbReference type="InterPro" id="IPR010095">
    <property type="entry name" value="Cas12f1-like_TNB"/>
</dbReference>
<dbReference type="Pfam" id="PF01385">
    <property type="entry name" value="OrfB_IS605"/>
    <property type="match status" value="1"/>
</dbReference>
<evidence type="ECO:0000259" key="10">
    <source>
        <dbReference type="Pfam" id="PF12323"/>
    </source>
</evidence>
<accession>A0A2T3G2Y9</accession>